<feature type="compositionally biased region" description="Acidic residues" evidence="1">
    <location>
        <begin position="101"/>
        <end position="118"/>
    </location>
</feature>
<evidence type="ECO:0000256" key="1">
    <source>
        <dbReference type="SAM" id="MobiDB-lite"/>
    </source>
</evidence>
<feature type="region of interest" description="Disordered" evidence="1">
    <location>
        <begin position="91"/>
        <end position="118"/>
    </location>
</feature>
<sequence length="118" mass="13402">DYSDEVSAIYRQTSEELEHIFGELNHGEPEEEVEAEGALITSLEEAADVVLKACEDLEKVKVPDGLEDLHKESLAFFEGVALSYEQLVAFIEPEEHHEEEAHDQEEHQEEPGESEEHE</sequence>
<gene>
    <name evidence="2" type="ORF">S01H1_42760</name>
</gene>
<reference evidence="2" key="1">
    <citation type="journal article" date="2014" name="Front. Microbiol.">
        <title>High frequency of phylogenetically diverse reductive dehalogenase-homologous genes in deep subseafloor sedimentary metagenomes.</title>
        <authorList>
            <person name="Kawai M."/>
            <person name="Futagami T."/>
            <person name="Toyoda A."/>
            <person name="Takaki Y."/>
            <person name="Nishi S."/>
            <person name="Hori S."/>
            <person name="Arai W."/>
            <person name="Tsubouchi T."/>
            <person name="Morono Y."/>
            <person name="Uchiyama I."/>
            <person name="Ito T."/>
            <person name="Fujiyama A."/>
            <person name="Inagaki F."/>
            <person name="Takami H."/>
        </authorList>
    </citation>
    <scope>NUCLEOTIDE SEQUENCE</scope>
    <source>
        <strain evidence="2">Expedition CK06-06</strain>
    </source>
</reference>
<name>X0UUA5_9ZZZZ</name>
<feature type="non-terminal residue" evidence="2">
    <location>
        <position position="1"/>
    </location>
</feature>
<comment type="caution">
    <text evidence="2">The sequence shown here is derived from an EMBL/GenBank/DDBJ whole genome shotgun (WGS) entry which is preliminary data.</text>
</comment>
<evidence type="ECO:0000313" key="2">
    <source>
        <dbReference type="EMBL" id="GAG09315.1"/>
    </source>
</evidence>
<accession>X0UUA5</accession>
<protein>
    <submittedName>
        <fullName evidence="2">Uncharacterized protein</fullName>
    </submittedName>
</protein>
<proteinExistence type="predicted"/>
<organism evidence="2">
    <name type="scientific">marine sediment metagenome</name>
    <dbReference type="NCBI Taxonomy" id="412755"/>
    <lineage>
        <taxon>unclassified sequences</taxon>
        <taxon>metagenomes</taxon>
        <taxon>ecological metagenomes</taxon>
    </lineage>
</organism>
<dbReference type="AlphaFoldDB" id="X0UUA5"/>
<dbReference type="EMBL" id="BARS01027206">
    <property type="protein sequence ID" value="GAG09315.1"/>
    <property type="molecule type" value="Genomic_DNA"/>
</dbReference>